<keyword evidence="4" id="KW-1185">Reference proteome</keyword>
<dbReference type="Proteomes" id="UP000183015">
    <property type="component" value="Unassembled WGS sequence"/>
</dbReference>
<evidence type="ECO:0000313" key="4">
    <source>
        <dbReference type="Proteomes" id="UP000183015"/>
    </source>
</evidence>
<reference evidence="4" key="1">
    <citation type="submission" date="2016-10" db="EMBL/GenBank/DDBJ databases">
        <authorList>
            <person name="Varghese N."/>
        </authorList>
    </citation>
    <scope>NUCLEOTIDE SEQUENCE [LARGE SCALE GENOMIC DNA]</scope>
    <source>
        <strain evidence="4">DSM 45096 / BCRC 16803 / CGMCC 4.1857 / CIP 109030 / JCM 12277 / KCTC 19219 / NBRC 100920 / 33214</strain>
    </source>
</reference>
<feature type="transmembrane region" description="Helical" evidence="1">
    <location>
        <begin position="20"/>
        <end position="42"/>
    </location>
</feature>
<evidence type="ECO:0000256" key="1">
    <source>
        <dbReference type="SAM" id="Phobius"/>
    </source>
</evidence>
<dbReference type="Pfam" id="PF20016">
    <property type="entry name" value="ThsA_Macro"/>
    <property type="match status" value="1"/>
</dbReference>
<keyword evidence="1" id="KW-0472">Membrane</keyword>
<organism evidence="3 4">
    <name type="scientific">Streptacidiphilus jiangxiensis</name>
    <dbReference type="NCBI Taxonomy" id="235985"/>
    <lineage>
        <taxon>Bacteria</taxon>
        <taxon>Bacillati</taxon>
        <taxon>Actinomycetota</taxon>
        <taxon>Actinomycetes</taxon>
        <taxon>Kitasatosporales</taxon>
        <taxon>Streptomycetaceae</taxon>
        <taxon>Streptacidiphilus</taxon>
    </lineage>
</organism>
<feature type="transmembrane region" description="Helical" evidence="1">
    <location>
        <begin position="54"/>
        <end position="72"/>
    </location>
</feature>
<dbReference type="EMBL" id="FOAZ01000002">
    <property type="protein sequence ID" value="SEK54545.1"/>
    <property type="molecule type" value="Genomic_DNA"/>
</dbReference>
<dbReference type="STRING" id="235985.SAMN05414137_102387"/>
<sequence length="292" mass="31985">MKAGDLLRRLRILVGTRIGLRLLGRSWAVQFGVLSGVAQLYLTFWPDAPLPRTTAFAAIAGVALVGGAATALPRNRVRREFSHPDFAVTVEVGDLFEQPGHLVVGFSDTFDTDTASDLLVVGRSVQGQLLNRVFGGDVARLDALLAQSLRGVRALGTEPRSAKPQGNRVRYPLGTVAVVEEGARCLFCVAYGRMSNDLVVDCDVRVLWDSLAALWESVRVRSHREPLAMAVVGSDLARINSMDHAGLLRLILLSFVTRSREGVVCSELTVVVHPRDYRRINMLELDVFLRSL</sequence>
<dbReference type="OrthoDB" id="3405809at2"/>
<proteinExistence type="predicted"/>
<dbReference type="eggNOG" id="COG3629">
    <property type="taxonomic scope" value="Bacteria"/>
</dbReference>
<evidence type="ECO:0000313" key="3">
    <source>
        <dbReference type="EMBL" id="SEK54545.1"/>
    </source>
</evidence>
<dbReference type="RefSeq" id="WP_042443633.1">
    <property type="nucleotide sequence ID" value="NZ_BBPN01000005.1"/>
</dbReference>
<keyword evidence="1" id="KW-0812">Transmembrane</keyword>
<keyword evidence="1" id="KW-1133">Transmembrane helix</keyword>
<gene>
    <name evidence="3" type="ORF">SAMN05414137_102387</name>
</gene>
<dbReference type="InterPro" id="IPR045535">
    <property type="entry name" value="ThsA_Macro"/>
</dbReference>
<protein>
    <recommendedName>
        <fullName evidence="2">Thoeris protein ThsA Macro domain-containing protein</fullName>
    </recommendedName>
</protein>
<evidence type="ECO:0000259" key="2">
    <source>
        <dbReference type="Pfam" id="PF20016"/>
    </source>
</evidence>
<dbReference type="AlphaFoldDB" id="A0A1H7I212"/>
<accession>A0A1H7I212</accession>
<feature type="domain" description="Thoeris protein ThsA Macro" evidence="2">
    <location>
        <begin position="88"/>
        <end position="273"/>
    </location>
</feature>
<name>A0A1H7I212_STRJI</name>